<protein>
    <submittedName>
        <fullName evidence="2">Transposable element Tcb1 transposase</fullName>
    </submittedName>
</protein>
<dbReference type="PANTHER" id="PTHR23022:SF135">
    <property type="entry name" value="SI:DKEY-77F5.3"/>
    <property type="match status" value="1"/>
</dbReference>
<dbReference type="AlphaFoldDB" id="A0A087U8U4"/>
<gene>
    <name evidence="2" type="ORF">X975_17168</name>
</gene>
<accession>A0A087U8U4</accession>
<dbReference type="GO" id="GO:0003676">
    <property type="term" value="F:nucleic acid binding"/>
    <property type="evidence" value="ECO:0007669"/>
    <property type="project" value="InterPro"/>
</dbReference>
<name>A0A087U8U4_STEMI</name>
<dbReference type="Gene3D" id="3.30.420.10">
    <property type="entry name" value="Ribonuclease H-like superfamily/Ribonuclease H"/>
    <property type="match status" value="1"/>
</dbReference>
<evidence type="ECO:0000313" key="2">
    <source>
        <dbReference type="EMBL" id="KFM73783.1"/>
    </source>
</evidence>
<dbReference type="InterPro" id="IPR038717">
    <property type="entry name" value="Tc1-like_DDE_dom"/>
</dbReference>
<evidence type="ECO:0000259" key="1">
    <source>
        <dbReference type="Pfam" id="PF13358"/>
    </source>
</evidence>
<dbReference type="InterPro" id="IPR052338">
    <property type="entry name" value="Transposase_5"/>
</dbReference>
<reference evidence="2 3" key="1">
    <citation type="submission" date="2013-11" db="EMBL/GenBank/DDBJ databases">
        <title>Genome sequencing of Stegodyphus mimosarum.</title>
        <authorList>
            <person name="Bechsgaard J."/>
        </authorList>
    </citation>
    <scope>NUCLEOTIDE SEQUENCE [LARGE SCALE GENOMIC DNA]</scope>
</reference>
<feature type="non-terminal residue" evidence="2">
    <location>
        <position position="231"/>
    </location>
</feature>
<dbReference type="Proteomes" id="UP000054359">
    <property type="component" value="Unassembled WGS sequence"/>
</dbReference>
<dbReference type="OrthoDB" id="6422926at2759"/>
<keyword evidence="3" id="KW-1185">Reference proteome</keyword>
<dbReference type="Pfam" id="PF13358">
    <property type="entry name" value="DDE_3"/>
    <property type="match status" value="1"/>
</dbReference>
<proteinExistence type="predicted"/>
<dbReference type="EMBL" id="KK118753">
    <property type="protein sequence ID" value="KFM73783.1"/>
    <property type="molecule type" value="Genomic_DNA"/>
</dbReference>
<sequence>MKAQPENPPLLQPPEGWCQRQLCVEGFTKVVCNRDDQPFACRSRHRRDRVQWARQHAHWMPDQWRAVLLTDKSRFNLESDSRHYLIWREPGTSYHSSNIHERDAYGKGSVCVWGGISLGARTDLHVFPRGTVNAQVYRDDILDAYVSLYVEEIGDAFLLQDDKARPHRARIVDDYLQQETIMRMEWPIRSPDLNPIEHVWGALGRRLAAINPPPQGFATALEDQWLSLPMN</sequence>
<evidence type="ECO:0000313" key="3">
    <source>
        <dbReference type="Proteomes" id="UP000054359"/>
    </source>
</evidence>
<feature type="domain" description="Tc1-like transposase DDE" evidence="1">
    <location>
        <begin position="67"/>
        <end position="209"/>
    </location>
</feature>
<organism evidence="2 3">
    <name type="scientific">Stegodyphus mimosarum</name>
    <name type="common">African social velvet spider</name>
    <dbReference type="NCBI Taxonomy" id="407821"/>
    <lineage>
        <taxon>Eukaryota</taxon>
        <taxon>Metazoa</taxon>
        <taxon>Ecdysozoa</taxon>
        <taxon>Arthropoda</taxon>
        <taxon>Chelicerata</taxon>
        <taxon>Arachnida</taxon>
        <taxon>Araneae</taxon>
        <taxon>Araneomorphae</taxon>
        <taxon>Entelegynae</taxon>
        <taxon>Eresoidea</taxon>
        <taxon>Eresidae</taxon>
        <taxon>Stegodyphus</taxon>
    </lineage>
</organism>
<dbReference type="InterPro" id="IPR036397">
    <property type="entry name" value="RNaseH_sf"/>
</dbReference>
<dbReference type="PANTHER" id="PTHR23022">
    <property type="entry name" value="TRANSPOSABLE ELEMENT-RELATED"/>
    <property type="match status" value="1"/>
</dbReference>